<protein>
    <submittedName>
        <fullName evidence="1">Uncharacterized protein</fullName>
    </submittedName>
</protein>
<accession>A0ACC2W9Y0</accession>
<evidence type="ECO:0000313" key="1">
    <source>
        <dbReference type="EMBL" id="KAJ9108019.1"/>
    </source>
</evidence>
<dbReference type="EMBL" id="JASBWS010000034">
    <property type="protein sequence ID" value="KAJ9108019.1"/>
    <property type="molecule type" value="Genomic_DNA"/>
</dbReference>
<reference evidence="1" key="1">
    <citation type="submission" date="2023-04" db="EMBL/GenBank/DDBJ databases">
        <title>Draft Genome sequencing of Naganishia species isolated from polar environments using Oxford Nanopore Technology.</title>
        <authorList>
            <person name="Leo P."/>
            <person name="Venkateswaran K."/>
        </authorList>
    </citation>
    <scope>NUCLEOTIDE SEQUENCE</scope>
    <source>
        <strain evidence="1">MNA-CCFEE 5262</strain>
    </source>
</reference>
<name>A0ACC2W9Y0_9TREE</name>
<comment type="caution">
    <text evidence="1">The sequence shown here is derived from an EMBL/GenBank/DDBJ whole genome shotgun (WGS) entry which is preliminary data.</text>
</comment>
<dbReference type="Proteomes" id="UP001230649">
    <property type="component" value="Unassembled WGS sequence"/>
</dbReference>
<sequence>MAGNFRVGVESIRRSLTEIDSSIPVSLNTLDPEKPDHALLKYFGSLFIVVTSTRNVVFPLELAAENLIGYQTHARQAGEILESNSEQVAAAKLVRDFFANQIWEEVGALRQKVERLKPGDESADESEAKRWLGLVEGLARVFATNYCRPHLSAVSLSACACLENNVRQDPLP</sequence>
<gene>
    <name evidence="1" type="ORF">QFC20_003588</name>
</gene>
<evidence type="ECO:0000313" key="2">
    <source>
        <dbReference type="Proteomes" id="UP001230649"/>
    </source>
</evidence>
<proteinExistence type="predicted"/>
<keyword evidence="2" id="KW-1185">Reference proteome</keyword>
<organism evidence="1 2">
    <name type="scientific">Naganishia adeliensis</name>
    <dbReference type="NCBI Taxonomy" id="92952"/>
    <lineage>
        <taxon>Eukaryota</taxon>
        <taxon>Fungi</taxon>
        <taxon>Dikarya</taxon>
        <taxon>Basidiomycota</taxon>
        <taxon>Agaricomycotina</taxon>
        <taxon>Tremellomycetes</taxon>
        <taxon>Filobasidiales</taxon>
        <taxon>Filobasidiaceae</taxon>
        <taxon>Naganishia</taxon>
    </lineage>
</organism>